<dbReference type="KEGG" id="cfem:HCR03_08890"/>
<dbReference type="InterPro" id="IPR009057">
    <property type="entry name" value="Homeodomain-like_sf"/>
</dbReference>
<keyword evidence="2" id="KW-0238">DNA-binding</keyword>
<dbReference type="GO" id="GO:0043565">
    <property type="term" value="F:sequence-specific DNA binding"/>
    <property type="evidence" value="ECO:0007669"/>
    <property type="project" value="InterPro"/>
</dbReference>
<evidence type="ECO:0000313" key="6">
    <source>
        <dbReference type="Proteomes" id="UP000515909"/>
    </source>
</evidence>
<evidence type="ECO:0000256" key="2">
    <source>
        <dbReference type="ARBA" id="ARBA00023125"/>
    </source>
</evidence>
<dbReference type="Pfam" id="PF02311">
    <property type="entry name" value="AraC_binding"/>
    <property type="match status" value="1"/>
</dbReference>
<dbReference type="PROSITE" id="PS00041">
    <property type="entry name" value="HTH_ARAC_FAMILY_1"/>
    <property type="match status" value="1"/>
</dbReference>
<accession>A0A7G8TFB2</accession>
<organism evidence="5 6">
    <name type="scientific">Caproicibacter fermentans</name>
    <dbReference type="NCBI Taxonomy" id="2576756"/>
    <lineage>
        <taxon>Bacteria</taxon>
        <taxon>Bacillati</taxon>
        <taxon>Bacillota</taxon>
        <taxon>Clostridia</taxon>
        <taxon>Eubacteriales</taxon>
        <taxon>Acutalibacteraceae</taxon>
        <taxon>Caproicibacter</taxon>
    </lineage>
</organism>
<dbReference type="InterPro" id="IPR003313">
    <property type="entry name" value="AraC-bd"/>
</dbReference>
<protein>
    <submittedName>
        <fullName evidence="5">AraC family transcriptional regulator</fullName>
    </submittedName>
</protein>
<dbReference type="RefSeq" id="WP_187037764.1">
    <property type="nucleotide sequence ID" value="NZ_CP060286.1"/>
</dbReference>
<sequence length="313" mass="36634">MSEKAPVYSHNPYHTTKFPLLVLDVRNQHCIPENEGFQVFHWHDEVQFVSVLKGSVHVKIYDEEFDLQEQDCIFINRTALHQITGREGCHYHSYIIPAKMLAFFSGSIMEQNDVEPITNHPVFTHYYLYANVPANHQVLHQISILDQLYFQDDKYEHHEYRISIQLSKVWLEFLSLLPEMKESAPSKSYERIRTLISTIHTNYNQSISIQDIADTAHISKTECLRCFQKYIQDSPYQYLMKYRLHMSTSLLATTEMSVTDIAFKVGFHSTSSYIKYFRLFYKMTPNQYRCGPSPASAKKCSPSKITALNFDRS</sequence>
<dbReference type="Gene3D" id="1.10.10.60">
    <property type="entry name" value="Homeodomain-like"/>
    <property type="match status" value="2"/>
</dbReference>
<dbReference type="PANTHER" id="PTHR43280">
    <property type="entry name" value="ARAC-FAMILY TRANSCRIPTIONAL REGULATOR"/>
    <property type="match status" value="1"/>
</dbReference>
<dbReference type="PANTHER" id="PTHR43280:SF28">
    <property type="entry name" value="HTH-TYPE TRANSCRIPTIONAL ACTIVATOR RHAS"/>
    <property type="match status" value="1"/>
</dbReference>
<name>A0A7G8TFB2_9FIRM</name>
<dbReference type="Gene3D" id="2.60.120.10">
    <property type="entry name" value="Jelly Rolls"/>
    <property type="match status" value="1"/>
</dbReference>
<dbReference type="SMART" id="SM00342">
    <property type="entry name" value="HTH_ARAC"/>
    <property type="match status" value="1"/>
</dbReference>
<dbReference type="AlphaFoldDB" id="A0A7G8TFB2"/>
<dbReference type="PROSITE" id="PS01124">
    <property type="entry name" value="HTH_ARAC_FAMILY_2"/>
    <property type="match status" value="1"/>
</dbReference>
<dbReference type="InterPro" id="IPR018060">
    <property type="entry name" value="HTH_AraC"/>
</dbReference>
<keyword evidence="3" id="KW-0804">Transcription</keyword>
<feature type="domain" description="HTH araC/xylS-type" evidence="4">
    <location>
        <begin position="193"/>
        <end position="291"/>
    </location>
</feature>
<dbReference type="SUPFAM" id="SSF46689">
    <property type="entry name" value="Homeodomain-like"/>
    <property type="match status" value="2"/>
</dbReference>
<dbReference type="InterPro" id="IPR014710">
    <property type="entry name" value="RmlC-like_jellyroll"/>
</dbReference>
<evidence type="ECO:0000259" key="4">
    <source>
        <dbReference type="PROSITE" id="PS01124"/>
    </source>
</evidence>
<dbReference type="InterPro" id="IPR018062">
    <property type="entry name" value="HTH_AraC-typ_CS"/>
</dbReference>
<evidence type="ECO:0000256" key="1">
    <source>
        <dbReference type="ARBA" id="ARBA00023015"/>
    </source>
</evidence>
<evidence type="ECO:0000256" key="3">
    <source>
        <dbReference type="ARBA" id="ARBA00023163"/>
    </source>
</evidence>
<reference evidence="5 6" key="1">
    <citation type="submission" date="2020-08" db="EMBL/GenBank/DDBJ databases">
        <title>The isolate Caproiciproducens sp. 7D4C2 produces n-caproate at mildly acidic conditions from hexoses: genome and rBOX comparison with related strains and chain-elongating bacteria.</title>
        <authorList>
            <person name="Esquivel-Elizondo S."/>
            <person name="Bagci C."/>
            <person name="Temovska M."/>
            <person name="Jeon B.S."/>
            <person name="Bessarab I."/>
            <person name="Williams R.B.H."/>
            <person name="Huson D.H."/>
            <person name="Angenent L.T."/>
        </authorList>
    </citation>
    <scope>NUCLEOTIDE SEQUENCE [LARGE SCALE GENOMIC DNA]</scope>
    <source>
        <strain evidence="5 6">7D4C2</strain>
    </source>
</reference>
<dbReference type="SUPFAM" id="SSF51182">
    <property type="entry name" value="RmlC-like cupins"/>
    <property type="match status" value="1"/>
</dbReference>
<gene>
    <name evidence="5" type="ORF">HCR03_08890</name>
</gene>
<proteinExistence type="predicted"/>
<dbReference type="InterPro" id="IPR011051">
    <property type="entry name" value="RmlC_Cupin_sf"/>
</dbReference>
<dbReference type="Proteomes" id="UP000515909">
    <property type="component" value="Chromosome"/>
</dbReference>
<evidence type="ECO:0000313" key="5">
    <source>
        <dbReference type="EMBL" id="QNK42303.1"/>
    </source>
</evidence>
<dbReference type="EMBL" id="CP060286">
    <property type="protein sequence ID" value="QNK42303.1"/>
    <property type="molecule type" value="Genomic_DNA"/>
</dbReference>
<keyword evidence="1" id="KW-0805">Transcription regulation</keyword>
<dbReference type="Pfam" id="PF12833">
    <property type="entry name" value="HTH_18"/>
    <property type="match status" value="1"/>
</dbReference>
<dbReference type="GO" id="GO:0003700">
    <property type="term" value="F:DNA-binding transcription factor activity"/>
    <property type="evidence" value="ECO:0007669"/>
    <property type="project" value="InterPro"/>
</dbReference>